<dbReference type="SUPFAM" id="SSF51735">
    <property type="entry name" value="NAD(P)-binding Rossmann-fold domains"/>
    <property type="match status" value="1"/>
</dbReference>
<evidence type="ECO:0000259" key="1">
    <source>
        <dbReference type="Pfam" id="PF13460"/>
    </source>
</evidence>
<dbReference type="PANTHER" id="PTHR47129">
    <property type="entry name" value="QUINONE OXIDOREDUCTASE 2"/>
    <property type="match status" value="1"/>
</dbReference>
<dbReference type="Gene3D" id="3.40.50.720">
    <property type="entry name" value="NAD(P)-binding Rossmann-like Domain"/>
    <property type="match status" value="1"/>
</dbReference>
<reference evidence="2" key="1">
    <citation type="journal article" date="2014" name="Int. J. Syst. Evol. Microbiol.">
        <title>Complete genome sequence of Corynebacterium casei LMG S-19264T (=DSM 44701T), isolated from a smear-ripened cheese.</title>
        <authorList>
            <consortium name="US DOE Joint Genome Institute (JGI-PGF)"/>
            <person name="Walter F."/>
            <person name="Albersmeier A."/>
            <person name="Kalinowski J."/>
            <person name="Ruckert C."/>
        </authorList>
    </citation>
    <scope>NUCLEOTIDE SEQUENCE</scope>
    <source>
        <strain evidence="2">KCTC 42249</strain>
    </source>
</reference>
<dbReference type="PANTHER" id="PTHR47129:SF1">
    <property type="entry name" value="NMRA-LIKE DOMAIN-CONTAINING PROTEIN"/>
    <property type="match status" value="1"/>
</dbReference>
<evidence type="ECO:0000313" key="2">
    <source>
        <dbReference type="EMBL" id="GHD15673.1"/>
    </source>
</evidence>
<dbReference type="InterPro" id="IPR052718">
    <property type="entry name" value="NmrA-type_oxidoreductase"/>
</dbReference>
<evidence type="ECO:0000313" key="3">
    <source>
        <dbReference type="Proteomes" id="UP000630142"/>
    </source>
</evidence>
<feature type="domain" description="NAD(P)-binding" evidence="1">
    <location>
        <begin position="6"/>
        <end position="170"/>
    </location>
</feature>
<dbReference type="RefSeq" id="WP_189503939.1">
    <property type="nucleotide sequence ID" value="NZ_BMZQ01000002.1"/>
</dbReference>
<accession>A0A8J3DZ44</accession>
<dbReference type="EMBL" id="BMZQ01000002">
    <property type="protein sequence ID" value="GHD15673.1"/>
    <property type="molecule type" value="Genomic_DNA"/>
</dbReference>
<gene>
    <name evidence="2" type="ORF">GCM10016234_22890</name>
</gene>
<dbReference type="InterPro" id="IPR036291">
    <property type="entry name" value="NAD(P)-bd_dom_sf"/>
</dbReference>
<dbReference type="AlphaFoldDB" id="A0A8J3DZ44"/>
<sequence>MILITGASGQLASMVAERARQNGLAVVTASRSPDADRQIDFDQPDTLDFSGVDTLLLISAGYAEDDVVMRRHGAVLAAAARQGVKHVIYTSLSKASDHLGFALAHRWTERQIMASGMDWTILRNGLYAELIGALAAPRDGRITTPFGEGGISAVARSDLAEAAVAVLSDPAAHAGKSFELSGTKAFCLPELAARLGCPYEPTSLEAERVRLATLPLPPFQAPMLLSICSAAAAGFLQTDASDLETLVPQPQDAFAVACAAADSARQT</sequence>
<comment type="caution">
    <text evidence="2">The sequence shown here is derived from an EMBL/GenBank/DDBJ whole genome shotgun (WGS) entry which is preliminary data.</text>
</comment>
<dbReference type="Gene3D" id="3.90.25.10">
    <property type="entry name" value="UDP-galactose 4-epimerase, domain 1"/>
    <property type="match status" value="1"/>
</dbReference>
<organism evidence="2 3">
    <name type="scientific">Tianweitania populi</name>
    <dbReference type="NCBI Taxonomy" id="1607949"/>
    <lineage>
        <taxon>Bacteria</taxon>
        <taxon>Pseudomonadati</taxon>
        <taxon>Pseudomonadota</taxon>
        <taxon>Alphaproteobacteria</taxon>
        <taxon>Hyphomicrobiales</taxon>
        <taxon>Phyllobacteriaceae</taxon>
        <taxon>Tianweitania</taxon>
    </lineage>
</organism>
<name>A0A8J3DZ44_9HYPH</name>
<dbReference type="Pfam" id="PF13460">
    <property type="entry name" value="NAD_binding_10"/>
    <property type="match status" value="1"/>
</dbReference>
<dbReference type="Proteomes" id="UP000630142">
    <property type="component" value="Unassembled WGS sequence"/>
</dbReference>
<reference evidence="2" key="2">
    <citation type="submission" date="2020-09" db="EMBL/GenBank/DDBJ databases">
        <authorList>
            <person name="Sun Q."/>
            <person name="Kim S."/>
        </authorList>
    </citation>
    <scope>NUCLEOTIDE SEQUENCE</scope>
    <source>
        <strain evidence="2">KCTC 42249</strain>
    </source>
</reference>
<proteinExistence type="predicted"/>
<protein>
    <submittedName>
        <fullName evidence="2">NAD(P)-dependent oxidoreductase</fullName>
    </submittedName>
</protein>
<keyword evidence="3" id="KW-1185">Reference proteome</keyword>
<dbReference type="InterPro" id="IPR016040">
    <property type="entry name" value="NAD(P)-bd_dom"/>
</dbReference>